<evidence type="ECO:0000313" key="1">
    <source>
        <dbReference type="EMBL" id="AYN20019.1"/>
    </source>
</evidence>
<reference evidence="1 2" key="1">
    <citation type="submission" date="2018-09" db="EMBL/GenBank/DDBJ databases">
        <title>Complete genome sequence of the hydrocarbonoclastic bacterium Alcaligenes aquatilis QD168, isolated from a crude-oil polluted marine sediment of Central Chile.</title>
        <authorList>
            <person name="Duran R.E."/>
            <person name="Barra B."/>
            <person name="Salva-Serra F."/>
            <person name="Mendez V."/>
            <person name="Moore E.R.B."/>
            <person name="Seeger M."/>
        </authorList>
    </citation>
    <scope>NUCLEOTIDE SEQUENCE [LARGE SCALE GENOMIC DNA]</scope>
    <source>
        <strain evidence="1 2">QD168</strain>
    </source>
</reference>
<gene>
    <name evidence="1" type="ORF">D3M96_05390</name>
</gene>
<evidence type="ECO:0000313" key="2">
    <source>
        <dbReference type="Proteomes" id="UP000268070"/>
    </source>
</evidence>
<organism evidence="1 2">
    <name type="scientific">Alcaligenes aquatilis</name>
    <dbReference type="NCBI Taxonomy" id="323284"/>
    <lineage>
        <taxon>Bacteria</taxon>
        <taxon>Pseudomonadati</taxon>
        <taxon>Pseudomonadota</taxon>
        <taxon>Betaproteobacteria</taxon>
        <taxon>Burkholderiales</taxon>
        <taxon>Alcaligenaceae</taxon>
        <taxon>Alcaligenes</taxon>
    </lineage>
</organism>
<dbReference type="KEGG" id="aaqu:D3M96_05390"/>
<dbReference type="Proteomes" id="UP000268070">
    <property type="component" value="Chromosome"/>
</dbReference>
<dbReference type="EMBL" id="CP032153">
    <property type="protein sequence ID" value="AYN20019.1"/>
    <property type="molecule type" value="Genomic_DNA"/>
</dbReference>
<protein>
    <submittedName>
        <fullName evidence="1">Uncharacterized protein</fullName>
    </submittedName>
</protein>
<name>A0A3G2HSN8_9BURK</name>
<accession>A0A3G2HSN8</accession>
<dbReference type="AlphaFoldDB" id="A0A3G2HSN8"/>
<sequence>MALQELVKQAATRTRPRSVEAVLCRPDQANIAQLLLIQQMLKAFMSGNRGLRQRVRARPHHESQAVEASFP</sequence>
<proteinExistence type="predicted"/>